<sequence>MKKLTKLMAILLVLGMVFAMAACSNTAQKEKGEEQPSGTDEGAGEGTAGDLADIIPEETVTLDVYTQLANYSGEQIGWFAQVMKEKFNVKLNIINEGDGTFATRMAAGNLGDIVVFGNDSDEYIQAIKAGLLLDWEEDNLVQEYGPYIWEHMQPALEKNKKISPDGKLYGFGHNVGTSPEEHEAFFYGPFIRWDLYKKLGYPEVNTLEDFVGLLEEMVRLEPTSDTGAKTYGVSMFPDWDGNMVMMVKATGALYGYDEFGFGLYNVNTQEYEDALKKDGMYLRALKFYNQLYQKGLLDPDSMTQPYDAMIEKYQTGAAFFNIFDWMSMGAYNTPKHLEQGKAMLPLAAKDQKNLAYGLNVYGGNRVWTIGAKTNYPELCMAIINWLATPEGTMTSFYGPKGVTWDYDDQGRPYLTELGEACMADGNTQMTGGYSGTFADGANQINNTTWSKDAVNPEASNGDTYNYLRWETRLSRPVSEIEQDWRDRVGALDLNEYLEKKGHVSVALGTTYSEPPKSDELLVVWNQVAETIKTYSWKAIYAKSDAEFDAIVEEMIQKANEYGYQQCVEFQKEQAEKRASLENEVKKLIEE</sequence>
<organism evidence="3 4">
    <name type="scientific">Caldicoprobacter faecalis</name>
    <dbReference type="NCBI Taxonomy" id="937334"/>
    <lineage>
        <taxon>Bacteria</taxon>
        <taxon>Bacillati</taxon>
        <taxon>Bacillota</taxon>
        <taxon>Clostridia</taxon>
        <taxon>Caldicoprobacterales</taxon>
        <taxon>Caldicoprobacteraceae</taxon>
        <taxon>Caldicoprobacter</taxon>
    </lineage>
</organism>
<keyword evidence="4" id="KW-1185">Reference proteome</keyword>
<dbReference type="PANTHER" id="PTHR43649">
    <property type="entry name" value="ARABINOSE-BINDING PROTEIN-RELATED"/>
    <property type="match status" value="1"/>
</dbReference>
<reference evidence="3 4" key="1">
    <citation type="submission" date="2016-10" db="EMBL/GenBank/DDBJ databases">
        <authorList>
            <person name="de Groot N.N."/>
        </authorList>
    </citation>
    <scope>NUCLEOTIDE SEQUENCE [LARGE SCALE GENOMIC DNA]</scope>
    <source>
        <strain evidence="3 4">DSM 20678</strain>
    </source>
</reference>
<dbReference type="SUPFAM" id="SSF53850">
    <property type="entry name" value="Periplasmic binding protein-like II"/>
    <property type="match status" value="1"/>
</dbReference>
<feature type="region of interest" description="Disordered" evidence="1">
    <location>
        <begin position="28"/>
        <end position="49"/>
    </location>
</feature>
<dbReference type="EMBL" id="FOXR01000005">
    <property type="protein sequence ID" value="SFP85130.1"/>
    <property type="molecule type" value="Genomic_DNA"/>
</dbReference>
<evidence type="ECO:0000256" key="1">
    <source>
        <dbReference type="SAM" id="MobiDB-lite"/>
    </source>
</evidence>
<dbReference type="PANTHER" id="PTHR43649:SF12">
    <property type="entry name" value="DIACETYLCHITOBIOSE BINDING PROTEIN DASA"/>
    <property type="match status" value="1"/>
</dbReference>
<proteinExistence type="predicted"/>
<feature type="chain" id="PRO_5011544445" evidence="2">
    <location>
        <begin position="22"/>
        <end position="590"/>
    </location>
</feature>
<dbReference type="Gene3D" id="3.40.190.10">
    <property type="entry name" value="Periplasmic binding protein-like II"/>
    <property type="match status" value="2"/>
</dbReference>
<evidence type="ECO:0000313" key="4">
    <source>
        <dbReference type="Proteomes" id="UP000198577"/>
    </source>
</evidence>
<keyword evidence="2" id="KW-0732">Signal</keyword>
<feature type="signal peptide" evidence="2">
    <location>
        <begin position="1"/>
        <end position="21"/>
    </location>
</feature>
<evidence type="ECO:0000313" key="3">
    <source>
        <dbReference type="EMBL" id="SFP85130.1"/>
    </source>
</evidence>
<name>A0A1I5TQ04_9FIRM</name>
<gene>
    <name evidence="3" type="ORF">SAMN05444406_1059</name>
</gene>
<protein>
    <submittedName>
        <fullName evidence="3">Multiple sugar transport system substrate-binding protein/putative aldouronate transport system substrate-binding protein</fullName>
    </submittedName>
</protein>
<keyword evidence="3" id="KW-0813">Transport</keyword>
<dbReference type="OrthoDB" id="54751at2"/>
<accession>A0A1I5TQ04</accession>
<dbReference type="AlphaFoldDB" id="A0A1I5TQ04"/>
<dbReference type="RefSeq" id="WP_092282021.1">
    <property type="nucleotide sequence ID" value="NZ_FOXR01000005.1"/>
</dbReference>
<keyword evidence="3" id="KW-0762">Sugar transport</keyword>
<dbReference type="InterPro" id="IPR050490">
    <property type="entry name" value="Bact_solute-bd_prot1"/>
</dbReference>
<dbReference type="STRING" id="937334.SAMN05444406_1059"/>
<evidence type="ECO:0000256" key="2">
    <source>
        <dbReference type="SAM" id="SignalP"/>
    </source>
</evidence>
<dbReference type="Proteomes" id="UP000198577">
    <property type="component" value="Unassembled WGS sequence"/>
</dbReference>
<dbReference type="PROSITE" id="PS51257">
    <property type="entry name" value="PROKAR_LIPOPROTEIN"/>
    <property type="match status" value="1"/>
</dbReference>